<dbReference type="Gene3D" id="3.40.109.10">
    <property type="entry name" value="NADH Oxidase"/>
    <property type="match status" value="1"/>
</dbReference>
<proteinExistence type="predicted"/>
<evidence type="ECO:0000256" key="3">
    <source>
        <dbReference type="ARBA" id="ARBA00023002"/>
    </source>
</evidence>
<name>A0A9X2RDC5_9BACT</name>
<dbReference type="RefSeq" id="WP_255134057.1">
    <property type="nucleotide sequence ID" value="NZ_JANDBC010000001.1"/>
</dbReference>
<dbReference type="PANTHER" id="PTHR23026">
    <property type="entry name" value="NADPH NITROREDUCTASE"/>
    <property type="match status" value="1"/>
</dbReference>
<dbReference type="GO" id="GO:0016491">
    <property type="term" value="F:oxidoreductase activity"/>
    <property type="evidence" value="ECO:0007669"/>
    <property type="project" value="UniProtKB-KW"/>
</dbReference>
<keyword evidence="2" id="KW-0288">FMN</keyword>
<dbReference type="SUPFAM" id="SSF55469">
    <property type="entry name" value="FMN-dependent nitroreductase-like"/>
    <property type="match status" value="1"/>
</dbReference>
<dbReference type="InterPro" id="IPR050627">
    <property type="entry name" value="Nitroreductase/BluB"/>
</dbReference>
<evidence type="ECO:0000256" key="1">
    <source>
        <dbReference type="ARBA" id="ARBA00022630"/>
    </source>
</evidence>
<dbReference type="PANTHER" id="PTHR23026:SF90">
    <property type="entry name" value="IODOTYROSINE DEIODINASE 1"/>
    <property type="match status" value="1"/>
</dbReference>
<dbReference type="CDD" id="cd02144">
    <property type="entry name" value="iodotyrosine_dehalogenase"/>
    <property type="match status" value="1"/>
</dbReference>
<dbReference type="Pfam" id="PF00881">
    <property type="entry name" value="Nitroreductase"/>
    <property type="match status" value="1"/>
</dbReference>
<reference evidence="5" key="1">
    <citation type="submission" date="2022-06" db="EMBL/GenBank/DDBJ databases">
        <title>Gracilimonas sp. CAU 1638 isolated from sea sediment.</title>
        <authorList>
            <person name="Kim W."/>
        </authorList>
    </citation>
    <scope>NUCLEOTIDE SEQUENCE</scope>
    <source>
        <strain evidence="5">CAU 1638</strain>
    </source>
</reference>
<evidence type="ECO:0000256" key="2">
    <source>
        <dbReference type="ARBA" id="ARBA00022643"/>
    </source>
</evidence>
<dbReference type="InterPro" id="IPR029479">
    <property type="entry name" value="Nitroreductase"/>
</dbReference>
<comment type="caution">
    <text evidence="5">The sequence shown here is derived from an EMBL/GenBank/DDBJ whole genome shotgun (WGS) entry which is preliminary data.</text>
</comment>
<dbReference type="EMBL" id="JANDBC010000001">
    <property type="protein sequence ID" value="MCP9291266.1"/>
    <property type="molecule type" value="Genomic_DNA"/>
</dbReference>
<keyword evidence="1" id="KW-0285">Flavoprotein</keyword>
<protein>
    <submittedName>
        <fullName evidence="5">Nitroreductase family protein</fullName>
    </submittedName>
</protein>
<dbReference type="InterPro" id="IPR000415">
    <property type="entry name" value="Nitroreductase-like"/>
</dbReference>
<keyword evidence="3" id="KW-0560">Oxidoreductase</keyword>
<dbReference type="Proteomes" id="UP001139125">
    <property type="component" value="Unassembled WGS sequence"/>
</dbReference>
<organism evidence="5 6">
    <name type="scientific">Gracilimonas sediminicola</name>
    <dbReference type="NCBI Taxonomy" id="2952158"/>
    <lineage>
        <taxon>Bacteria</taxon>
        <taxon>Pseudomonadati</taxon>
        <taxon>Balneolota</taxon>
        <taxon>Balneolia</taxon>
        <taxon>Balneolales</taxon>
        <taxon>Balneolaceae</taxon>
        <taxon>Gracilimonas</taxon>
    </lineage>
</organism>
<evidence type="ECO:0000259" key="4">
    <source>
        <dbReference type="Pfam" id="PF00881"/>
    </source>
</evidence>
<dbReference type="AlphaFoldDB" id="A0A9X2RDC5"/>
<gene>
    <name evidence="5" type="ORF">NM125_06695</name>
</gene>
<sequence length="222" mass="25239">MREAIFVPLESYKELPQDEMKQKASEFYELVKRRRTVREFSSRAVPKEVIENCLLAAGTAPNGANKQPWHFVAVSDPEVKKKIRVEAEKEEHEFYNRRAPEDWLDDLRPLGTDEHKPFLEEAPYLIGIFAQSYNLDKEGEKEKHYYVKESVGIATGILITALHNAGLATLTHTPSPMGFLNEIMGRPSHEKPFLLLVVGYPAEGVTVPDITKKSLDEISTFI</sequence>
<keyword evidence="6" id="KW-1185">Reference proteome</keyword>
<accession>A0A9X2RDC5</accession>
<feature type="domain" description="Nitroreductase" evidence="4">
    <location>
        <begin position="31"/>
        <end position="200"/>
    </location>
</feature>
<evidence type="ECO:0000313" key="5">
    <source>
        <dbReference type="EMBL" id="MCP9291266.1"/>
    </source>
</evidence>
<evidence type="ECO:0000313" key="6">
    <source>
        <dbReference type="Proteomes" id="UP001139125"/>
    </source>
</evidence>